<dbReference type="SUPFAM" id="SSF51445">
    <property type="entry name" value="(Trans)glycosidases"/>
    <property type="match status" value="1"/>
</dbReference>
<keyword evidence="4" id="KW-0961">Cell wall biogenesis/degradation</keyword>
<dbReference type="Proteomes" id="UP001322138">
    <property type="component" value="Unassembled WGS sequence"/>
</dbReference>
<evidence type="ECO:0000259" key="6">
    <source>
        <dbReference type="Pfam" id="PF00150"/>
    </source>
</evidence>
<dbReference type="RefSeq" id="XP_062733510.1">
    <property type="nucleotide sequence ID" value="XM_062877709.1"/>
</dbReference>
<dbReference type="EMBL" id="JAFFGZ010000005">
    <property type="protein sequence ID" value="KAK4644534.1"/>
    <property type="molecule type" value="Genomic_DNA"/>
</dbReference>
<proteinExistence type="inferred from homology"/>
<keyword evidence="3 5" id="KW-0326">Glycosidase</keyword>
<comment type="caution">
    <text evidence="7">The sequence shown here is derived from an EMBL/GenBank/DDBJ whole genome shotgun (WGS) entry which is preliminary data.</text>
</comment>
<keyword evidence="8" id="KW-1185">Reference proteome</keyword>
<evidence type="ECO:0000313" key="7">
    <source>
        <dbReference type="EMBL" id="KAK4644534.1"/>
    </source>
</evidence>
<dbReference type="InterPro" id="IPR050386">
    <property type="entry name" value="Glycosyl_hydrolase_5"/>
</dbReference>
<dbReference type="PANTHER" id="PTHR31297:SF13">
    <property type="entry name" value="PUTATIVE-RELATED"/>
    <property type="match status" value="1"/>
</dbReference>
<dbReference type="InterPro" id="IPR017853">
    <property type="entry name" value="GH"/>
</dbReference>
<dbReference type="Gene3D" id="3.20.20.80">
    <property type="entry name" value="Glycosidases"/>
    <property type="match status" value="1"/>
</dbReference>
<reference evidence="7 8" key="1">
    <citation type="journal article" date="2023" name="bioRxiv">
        <title>High-quality genome assemblies of four members of thePodospora anserinaspecies complex.</title>
        <authorList>
            <person name="Ament-Velasquez S.L."/>
            <person name="Vogan A.A."/>
            <person name="Wallerman O."/>
            <person name="Hartmann F."/>
            <person name="Gautier V."/>
            <person name="Silar P."/>
            <person name="Giraud T."/>
            <person name="Johannesson H."/>
        </authorList>
    </citation>
    <scope>NUCLEOTIDE SEQUENCE [LARGE SCALE GENOMIC DNA]</scope>
    <source>
        <strain evidence="7 8">CBS 112042</strain>
    </source>
</reference>
<dbReference type="Pfam" id="PF00150">
    <property type="entry name" value="Cellulase"/>
    <property type="match status" value="1"/>
</dbReference>
<evidence type="ECO:0000256" key="4">
    <source>
        <dbReference type="ARBA" id="ARBA00023316"/>
    </source>
</evidence>
<dbReference type="GeneID" id="87897191"/>
<name>A0ABR0FN66_9PEZI</name>
<evidence type="ECO:0000256" key="3">
    <source>
        <dbReference type="ARBA" id="ARBA00023295"/>
    </source>
</evidence>
<evidence type="ECO:0000256" key="1">
    <source>
        <dbReference type="ARBA" id="ARBA00005641"/>
    </source>
</evidence>
<sequence length="527" mass="60441">MVSHAMRVHQRCHDRSTVVSIPSPFTYCSLGTEGKMAPKTPMRCLRVEGTDIVDADGKQVILKGCATGGHTNMENFITGYPGHENEMRKAMLEVLSQEKYDFFFDKVGSVAPSSTTDHGLTPVKFLEYFFTPSDARFLASLGLNCIRIPINYHHFLDDHNPGIIKQEGFKLIDRIVDACAAEGLYTIIDMHTFPGGQNQGWHSDAGIHKALFWDFKVFQDSMTDLWVEIAKHYKNNTWVAGYNPMNEPADPDHTALQAWYKRVEKAIREVDPDHILFLDGNTYAMDFTGFKEVLPNCVYAIHDYASFGFPAGEPYVGSPEQKESLQKTYERKVQFMKEKGVPIWNGEFGPVYASPGDENYEKVNQQRYDLLGQQLKIYKKDEISWSIWLYKDIGFQGMVHASPDSAYIKLLKPFLEKKKRLGVDKWGRDDSAVKHIYEPVIAHFKEAILPEHINKRYPQVWKIEGHIHRVLRETLMSEILCWEYASYFEGKTLEELDELAGSFKLENCVKREGLNEILRRDAEGRTP</sequence>
<accession>A0ABR0FN66</accession>
<gene>
    <name evidence="7" type="primary">EGC2</name>
    <name evidence="7" type="ORF">QC761_305660</name>
</gene>
<protein>
    <submittedName>
        <fullName evidence="7">Endo-1,4-beta-glucanase</fullName>
    </submittedName>
</protein>
<keyword evidence="2 5" id="KW-0378">Hydrolase</keyword>
<dbReference type="InterPro" id="IPR001547">
    <property type="entry name" value="Glyco_hydro_5"/>
</dbReference>
<organism evidence="7 8">
    <name type="scientific">Podospora bellae-mahoneyi</name>
    <dbReference type="NCBI Taxonomy" id="2093777"/>
    <lineage>
        <taxon>Eukaryota</taxon>
        <taxon>Fungi</taxon>
        <taxon>Dikarya</taxon>
        <taxon>Ascomycota</taxon>
        <taxon>Pezizomycotina</taxon>
        <taxon>Sordariomycetes</taxon>
        <taxon>Sordariomycetidae</taxon>
        <taxon>Sordariales</taxon>
        <taxon>Podosporaceae</taxon>
        <taxon>Podospora</taxon>
    </lineage>
</organism>
<evidence type="ECO:0000256" key="5">
    <source>
        <dbReference type="RuleBase" id="RU361153"/>
    </source>
</evidence>
<evidence type="ECO:0000256" key="2">
    <source>
        <dbReference type="ARBA" id="ARBA00022801"/>
    </source>
</evidence>
<dbReference type="PANTHER" id="PTHR31297">
    <property type="entry name" value="GLUCAN ENDO-1,6-BETA-GLUCOSIDASE B"/>
    <property type="match status" value="1"/>
</dbReference>
<comment type="similarity">
    <text evidence="1 5">Belongs to the glycosyl hydrolase 5 (cellulase A) family.</text>
</comment>
<feature type="domain" description="Glycoside hydrolase family 5" evidence="6">
    <location>
        <begin position="133"/>
        <end position="391"/>
    </location>
</feature>
<evidence type="ECO:0000313" key="8">
    <source>
        <dbReference type="Proteomes" id="UP001322138"/>
    </source>
</evidence>